<evidence type="ECO:0000259" key="8">
    <source>
        <dbReference type="Pfam" id="PF22748"/>
    </source>
</evidence>
<evidence type="ECO:0000256" key="1">
    <source>
        <dbReference type="ARBA" id="ARBA00004340"/>
    </source>
</evidence>
<evidence type="ECO:0000313" key="9">
    <source>
        <dbReference type="EMBL" id="OWY95489.1"/>
    </source>
</evidence>
<feature type="domain" description="RXLR phytopathogen effector protein WY-domain" evidence="7">
    <location>
        <begin position="76"/>
        <end position="127"/>
    </location>
</feature>
<dbReference type="OrthoDB" id="124843at2759"/>
<dbReference type="Proteomes" id="UP000198211">
    <property type="component" value="Unassembled WGS sequence"/>
</dbReference>
<evidence type="ECO:0000259" key="7">
    <source>
        <dbReference type="Pfam" id="PF18634"/>
    </source>
</evidence>
<feature type="domain" description="RXLR phytopathogen effector protein WY-domain" evidence="7">
    <location>
        <begin position="184"/>
        <end position="234"/>
    </location>
</feature>
<evidence type="ECO:0000313" key="10">
    <source>
        <dbReference type="Proteomes" id="UP000198211"/>
    </source>
</evidence>
<gene>
    <name evidence="9" type="ORF">PHMEG_00034496</name>
</gene>
<dbReference type="AlphaFoldDB" id="A0A225UTJ2"/>
<dbReference type="GO" id="GO:0043657">
    <property type="term" value="C:host cell"/>
    <property type="evidence" value="ECO:0007669"/>
    <property type="project" value="UniProtKB-SubCell"/>
</dbReference>
<evidence type="ECO:0000256" key="3">
    <source>
        <dbReference type="ARBA" id="ARBA00010400"/>
    </source>
</evidence>
<evidence type="ECO:0000256" key="6">
    <source>
        <dbReference type="ARBA" id="ARBA00023026"/>
    </source>
</evidence>
<dbReference type="GO" id="GO:0005576">
    <property type="term" value="C:extracellular region"/>
    <property type="evidence" value="ECO:0007669"/>
    <property type="project" value="UniProtKB-SubCell"/>
</dbReference>
<keyword evidence="10" id="KW-1185">Reference proteome</keyword>
<dbReference type="Pfam" id="PF18634">
    <property type="entry name" value="RXLR_WY"/>
    <property type="match status" value="2"/>
</dbReference>
<protein>
    <submittedName>
        <fullName evidence="9">Avirulence (Avh) protein</fullName>
    </submittedName>
</protein>
<organism evidence="9 10">
    <name type="scientific">Phytophthora megakarya</name>
    <dbReference type="NCBI Taxonomy" id="4795"/>
    <lineage>
        <taxon>Eukaryota</taxon>
        <taxon>Sar</taxon>
        <taxon>Stramenopiles</taxon>
        <taxon>Oomycota</taxon>
        <taxon>Peronosporomycetes</taxon>
        <taxon>Peronosporales</taxon>
        <taxon>Peronosporaceae</taxon>
        <taxon>Phytophthora</taxon>
    </lineage>
</organism>
<dbReference type="EMBL" id="NBNE01012872">
    <property type="protein sequence ID" value="OWY95489.1"/>
    <property type="molecule type" value="Genomic_DNA"/>
</dbReference>
<sequence>MHDEERVNLQGLSALAILDKETWALSKIFKNADYRIWAKQMISPENVFTTEFHIRVAREAINKNKKVVQWFRYINEYRSRWGDQAFADYQIYQTLKTTKASETKLALLFQSLDDIDDVKNLAAIMKNYQYQKWKEGADMIANKIWASTKKDPELLFKLFGLHKAGDQIDEKKRVIQWFRYATYYRAENGINNLPDEQIYTILKKSEASEAKLAALFQSLKDIDDVKTLATTMQRYQFKRWIDQDSIPESIRNAAQNILFRNQVSLGTDNAQTYKIAKEYAMFAFGPGAVLR</sequence>
<comment type="similarity">
    <text evidence="3">Belongs to the RxLR effector family.</text>
</comment>
<keyword evidence="5" id="KW-0732">Signal</keyword>
<feature type="domain" description="RxLR effector PexRD54 WY" evidence="8">
    <location>
        <begin position="141"/>
        <end position="180"/>
    </location>
</feature>
<keyword evidence="4" id="KW-0964">Secreted</keyword>
<proteinExistence type="inferred from homology"/>
<evidence type="ECO:0000256" key="2">
    <source>
        <dbReference type="ARBA" id="ARBA00004613"/>
    </source>
</evidence>
<dbReference type="InterPro" id="IPR054463">
    <property type="entry name" value="PexRD54_WY"/>
</dbReference>
<evidence type="ECO:0000256" key="5">
    <source>
        <dbReference type="ARBA" id="ARBA00022729"/>
    </source>
</evidence>
<comment type="subcellular location">
    <subcellularLocation>
        <location evidence="1">Host cell</location>
    </subcellularLocation>
    <subcellularLocation>
        <location evidence="2">Secreted</location>
    </subcellularLocation>
</comment>
<accession>A0A225UTJ2</accession>
<dbReference type="InterPro" id="IPR040786">
    <property type="entry name" value="RXLR_WY"/>
</dbReference>
<evidence type="ECO:0000256" key="4">
    <source>
        <dbReference type="ARBA" id="ARBA00022525"/>
    </source>
</evidence>
<comment type="caution">
    <text evidence="9">The sequence shown here is derived from an EMBL/GenBank/DDBJ whole genome shotgun (WGS) entry which is preliminary data.</text>
</comment>
<name>A0A225UTJ2_9STRA</name>
<keyword evidence="6" id="KW-0843">Virulence</keyword>
<reference evidence="10" key="1">
    <citation type="submission" date="2017-03" db="EMBL/GenBank/DDBJ databases">
        <title>Phytopthora megakarya and P. palmivora, two closely related causual agents of cacao black pod achieved similar genome size and gene model numbers by different mechanisms.</title>
        <authorList>
            <person name="Ali S."/>
            <person name="Shao J."/>
            <person name="Larry D.J."/>
            <person name="Kronmiller B."/>
            <person name="Shen D."/>
            <person name="Strem M.D."/>
            <person name="Melnick R.L."/>
            <person name="Guiltinan M.J."/>
            <person name="Tyler B.M."/>
            <person name="Meinhardt L.W."/>
            <person name="Bailey B.A."/>
        </authorList>
    </citation>
    <scope>NUCLEOTIDE SEQUENCE [LARGE SCALE GENOMIC DNA]</scope>
    <source>
        <strain evidence="10">zdho120</strain>
    </source>
</reference>
<dbReference type="Pfam" id="PF22748">
    <property type="entry name" value="PexRD54_WY"/>
    <property type="match status" value="1"/>
</dbReference>